<name>A0ABN9PJS8_9DINO</name>
<comment type="caution">
    <text evidence="1">The sequence shown here is derived from an EMBL/GenBank/DDBJ whole genome shotgun (WGS) entry which is preliminary data.</text>
</comment>
<proteinExistence type="predicted"/>
<dbReference type="Proteomes" id="UP001189429">
    <property type="component" value="Unassembled WGS sequence"/>
</dbReference>
<evidence type="ECO:0000313" key="2">
    <source>
        <dbReference type="Proteomes" id="UP001189429"/>
    </source>
</evidence>
<protein>
    <submittedName>
        <fullName evidence="1">Uncharacterized protein</fullName>
    </submittedName>
</protein>
<gene>
    <name evidence="1" type="ORF">PCOR1329_LOCUS3624</name>
</gene>
<organism evidence="1 2">
    <name type="scientific">Prorocentrum cordatum</name>
    <dbReference type="NCBI Taxonomy" id="2364126"/>
    <lineage>
        <taxon>Eukaryota</taxon>
        <taxon>Sar</taxon>
        <taxon>Alveolata</taxon>
        <taxon>Dinophyceae</taxon>
        <taxon>Prorocentrales</taxon>
        <taxon>Prorocentraceae</taxon>
        <taxon>Prorocentrum</taxon>
    </lineage>
</organism>
<reference evidence="1" key="1">
    <citation type="submission" date="2023-10" db="EMBL/GenBank/DDBJ databases">
        <authorList>
            <person name="Chen Y."/>
            <person name="Shah S."/>
            <person name="Dougan E. K."/>
            <person name="Thang M."/>
            <person name="Chan C."/>
        </authorList>
    </citation>
    <scope>NUCLEOTIDE SEQUENCE [LARGE SCALE GENOMIC DNA]</scope>
</reference>
<sequence>MQDASCMMTSPLFAGLKRVADAAGSQVLGEHKKKVQVPWADLQDDVESECSTFALSSIDGHLSSDAASEKHSESSNKRISAQPWSRSMLADGLVAVPEEREEDDAKHALAWAQPGSIIEVVGTYPSGGHAVITEVNSEEGTFRIQLMRDGQLTRRRRTIKCKHARLVQHAGAQASD</sequence>
<accession>A0ABN9PJS8</accession>
<keyword evidence="2" id="KW-1185">Reference proteome</keyword>
<dbReference type="EMBL" id="CAUYUJ010000933">
    <property type="protein sequence ID" value="CAK0793275.1"/>
    <property type="molecule type" value="Genomic_DNA"/>
</dbReference>
<evidence type="ECO:0000313" key="1">
    <source>
        <dbReference type="EMBL" id="CAK0793275.1"/>
    </source>
</evidence>